<evidence type="ECO:0000313" key="1">
    <source>
        <dbReference type="EMBL" id="GHH99882.1"/>
    </source>
</evidence>
<evidence type="ECO:0000313" key="2">
    <source>
        <dbReference type="Proteomes" id="UP000637074"/>
    </source>
</evidence>
<proteinExistence type="predicted"/>
<dbReference type="EMBL" id="BNDS01000016">
    <property type="protein sequence ID" value="GHH99882.1"/>
    <property type="molecule type" value="Genomic_DNA"/>
</dbReference>
<evidence type="ECO:0008006" key="3">
    <source>
        <dbReference type="Google" id="ProtNLM"/>
    </source>
</evidence>
<comment type="caution">
    <text evidence="1">The sequence shown here is derived from an EMBL/GenBank/DDBJ whole genome shotgun (WGS) entry which is preliminary data.</text>
</comment>
<dbReference type="Proteomes" id="UP000637074">
    <property type="component" value="Unassembled WGS sequence"/>
</dbReference>
<name>A0ABQ3N8K4_9BACI</name>
<protein>
    <recommendedName>
        <fullName evidence="3">YolD-like family protein</fullName>
    </recommendedName>
</protein>
<organism evidence="1 2">
    <name type="scientific">Neobacillus kokaensis</name>
    <dbReference type="NCBI Taxonomy" id="2759023"/>
    <lineage>
        <taxon>Bacteria</taxon>
        <taxon>Bacillati</taxon>
        <taxon>Bacillota</taxon>
        <taxon>Bacilli</taxon>
        <taxon>Bacillales</taxon>
        <taxon>Bacillaceae</taxon>
        <taxon>Neobacillus</taxon>
    </lineage>
</organism>
<sequence>MFLKNLAMKKLVTIVYDKNGIVQTMKGRVYCLNLREQILSLKDEQQKISSISLSSIREVY</sequence>
<reference evidence="1 2" key="1">
    <citation type="journal article" date="2022" name="Int. J. Syst. Evol. Microbiol.">
        <title>Neobacillus kokaensis sp. nov., isolated from soil.</title>
        <authorList>
            <person name="Yuki K."/>
            <person name="Matsubara H."/>
            <person name="Yamaguchi S."/>
        </authorList>
    </citation>
    <scope>NUCLEOTIDE SEQUENCE [LARGE SCALE GENOMIC DNA]</scope>
    <source>
        <strain evidence="1 2">LOB 377</strain>
    </source>
</reference>
<keyword evidence="2" id="KW-1185">Reference proteome</keyword>
<gene>
    <name evidence="1" type="ORF">AM1BK_34250</name>
</gene>
<accession>A0ABQ3N8K4</accession>